<evidence type="ECO:0000313" key="9">
    <source>
        <dbReference type="Proteomes" id="UP000199087"/>
    </source>
</evidence>
<dbReference type="Proteomes" id="UP000199087">
    <property type="component" value="Unassembled WGS sequence"/>
</dbReference>
<dbReference type="PANTHER" id="PTHR33545">
    <property type="entry name" value="UPF0750 MEMBRANE PROTEIN YITT-RELATED"/>
    <property type="match status" value="1"/>
</dbReference>
<gene>
    <name evidence="8" type="ORF">BN000_04982</name>
</gene>
<keyword evidence="5 6" id="KW-0472">Membrane</keyword>
<evidence type="ECO:0000259" key="7">
    <source>
        <dbReference type="Pfam" id="PF10035"/>
    </source>
</evidence>
<name>A0A0U1P467_9BACI</name>
<dbReference type="GO" id="GO:0005886">
    <property type="term" value="C:plasma membrane"/>
    <property type="evidence" value="ECO:0007669"/>
    <property type="project" value="UniProtKB-SubCell"/>
</dbReference>
<feature type="transmembrane region" description="Helical" evidence="6">
    <location>
        <begin position="149"/>
        <end position="170"/>
    </location>
</feature>
<keyword evidence="9" id="KW-1185">Reference proteome</keyword>
<keyword evidence="4 6" id="KW-1133">Transmembrane helix</keyword>
<dbReference type="InterPro" id="IPR015867">
    <property type="entry name" value="N-reg_PII/ATP_PRibTrfase_C"/>
</dbReference>
<keyword evidence="2" id="KW-1003">Cell membrane</keyword>
<organism evidence="8 9">
    <name type="scientific">Neobacillus massiliamazoniensis</name>
    <dbReference type="NCBI Taxonomy" id="1499688"/>
    <lineage>
        <taxon>Bacteria</taxon>
        <taxon>Bacillati</taxon>
        <taxon>Bacillota</taxon>
        <taxon>Bacilli</taxon>
        <taxon>Bacillales</taxon>
        <taxon>Bacillaceae</taxon>
        <taxon>Neobacillus</taxon>
    </lineage>
</organism>
<evidence type="ECO:0000313" key="8">
    <source>
        <dbReference type="EMBL" id="CRK84923.1"/>
    </source>
</evidence>
<proteinExistence type="predicted"/>
<dbReference type="AlphaFoldDB" id="A0A0U1P467"/>
<evidence type="ECO:0000256" key="2">
    <source>
        <dbReference type="ARBA" id="ARBA00022475"/>
    </source>
</evidence>
<feature type="transmembrane region" description="Helical" evidence="6">
    <location>
        <begin position="54"/>
        <end position="74"/>
    </location>
</feature>
<comment type="subcellular location">
    <subcellularLocation>
        <location evidence="1">Cell membrane</location>
        <topology evidence="1">Multi-pass membrane protein</topology>
    </subcellularLocation>
</comment>
<dbReference type="PIRSF" id="PIRSF006483">
    <property type="entry name" value="Membrane_protein_YitT"/>
    <property type="match status" value="1"/>
</dbReference>
<evidence type="ECO:0000256" key="5">
    <source>
        <dbReference type="ARBA" id="ARBA00023136"/>
    </source>
</evidence>
<dbReference type="CDD" id="cd16380">
    <property type="entry name" value="YitT_C"/>
    <property type="match status" value="1"/>
</dbReference>
<dbReference type="InterPro" id="IPR003740">
    <property type="entry name" value="YitT"/>
</dbReference>
<evidence type="ECO:0000256" key="3">
    <source>
        <dbReference type="ARBA" id="ARBA00022692"/>
    </source>
</evidence>
<protein>
    <submittedName>
        <fullName evidence="8">Yitt family protein</fullName>
    </submittedName>
</protein>
<evidence type="ECO:0000256" key="1">
    <source>
        <dbReference type="ARBA" id="ARBA00004651"/>
    </source>
</evidence>
<dbReference type="PANTHER" id="PTHR33545:SF5">
    <property type="entry name" value="UPF0750 MEMBRANE PROTEIN YITT"/>
    <property type="match status" value="1"/>
</dbReference>
<dbReference type="Gene3D" id="3.30.70.120">
    <property type="match status" value="1"/>
</dbReference>
<keyword evidence="3 6" id="KW-0812">Transmembrane</keyword>
<feature type="transmembrane region" description="Helical" evidence="6">
    <location>
        <begin position="12"/>
        <end position="34"/>
    </location>
</feature>
<dbReference type="OrthoDB" id="265478at2"/>
<dbReference type="InterPro" id="IPR019264">
    <property type="entry name" value="DUF2179"/>
</dbReference>
<dbReference type="Pfam" id="PF02588">
    <property type="entry name" value="YitT_membrane"/>
    <property type="match status" value="1"/>
</dbReference>
<reference evidence="9" key="1">
    <citation type="submission" date="2015-05" db="EMBL/GenBank/DDBJ databases">
        <authorList>
            <person name="Urmite Genomes"/>
        </authorList>
    </citation>
    <scope>NUCLEOTIDE SEQUENCE [LARGE SCALE GENOMIC DNA]</scope>
    <source>
        <strain evidence="9">LF1</strain>
    </source>
</reference>
<dbReference type="InterPro" id="IPR051461">
    <property type="entry name" value="UPF0750_membrane"/>
</dbReference>
<feature type="transmembrane region" description="Helical" evidence="6">
    <location>
        <begin position="81"/>
        <end position="99"/>
    </location>
</feature>
<dbReference type="Pfam" id="PF10035">
    <property type="entry name" value="DUF2179"/>
    <property type="match status" value="1"/>
</dbReference>
<accession>A0A0U1P467</accession>
<evidence type="ECO:0000256" key="4">
    <source>
        <dbReference type="ARBA" id="ARBA00022989"/>
    </source>
</evidence>
<feature type="transmembrane region" description="Helical" evidence="6">
    <location>
        <begin position="105"/>
        <end position="128"/>
    </location>
</feature>
<sequence>MEMPVKKSRPISLDMLVIAIGTFITAFAFNMLIIPAKLLSGGLTGISQFINHFFPINIGIFYFILNIPLMILGYQHLGKKFSLYTIFSISLLSLFLYIIPIKHIWTDNILLCAIFGGIISSIGGGIVLRMGGSQGGLDILSRVISKYKNVSVGKASLIINLVIIVISGFIFSSEVALYTIISIFASMKTYDVILNHVNRISVLVITEKGQEVSEVINEKMHRGTTFWNANGGYTHKDKTVLFCVIVEGEFPQFKKIVETIDSDAFVSVISTQNVIGRFNQIW</sequence>
<feature type="domain" description="DUF2179" evidence="7">
    <location>
        <begin position="222"/>
        <end position="276"/>
    </location>
</feature>
<evidence type="ECO:0000256" key="6">
    <source>
        <dbReference type="SAM" id="Phobius"/>
    </source>
</evidence>
<dbReference type="EMBL" id="CVRB01000006">
    <property type="protein sequence ID" value="CRK84923.1"/>
    <property type="molecule type" value="Genomic_DNA"/>
</dbReference>